<evidence type="ECO:0000256" key="3">
    <source>
        <dbReference type="ARBA" id="ARBA00023235"/>
    </source>
</evidence>
<keyword evidence="10" id="KW-1185">Reference proteome</keyword>
<gene>
    <name evidence="4 9" type="primary">truA</name>
    <name evidence="9" type="ORF">ING2E5B_1182</name>
</gene>
<name>A0A098BZ43_9BACT</name>
<feature type="domain" description="Pseudouridine synthase I TruA alpha/beta" evidence="8">
    <location>
        <begin position="149"/>
        <end position="244"/>
    </location>
</feature>
<feature type="domain" description="Pseudouridine synthase I TruA alpha/beta" evidence="8">
    <location>
        <begin position="9"/>
        <end position="104"/>
    </location>
</feature>
<sequence length="249" mass="28462">MARFFITLSYNGKNYIGWQIQPNGLSVQEKLQYALSTILRSEVEVVGAGRTDAGVHASKMIAHFDWVGDPFSSEDLVFKLNSFLPKDIAIFSINEVKPDAHARFSAISRTYKYYITTEKDPFHHELTYRVNFIPDIDKMNALCPLLIQTKDFTSFSKLHTDVKTNICSIEYAVWKRMGNLYVFEIKADRFLRNMVRAIVGTLLEAGRGRLDEKGLIRIINAKNRQVAGDSVPGNALFLDNVQYPDDIWR</sequence>
<dbReference type="GO" id="GO:0160147">
    <property type="term" value="F:tRNA pseudouridine(38-40) synthase activity"/>
    <property type="evidence" value="ECO:0007669"/>
    <property type="project" value="UniProtKB-EC"/>
</dbReference>
<dbReference type="PANTHER" id="PTHR11142:SF0">
    <property type="entry name" value="TRNA PSEUDOURIDINE SYNTHASE-LIKE 1"/>
    <property type="match status" value="1"/>
</dbReference>
<dbReference type="NCBIfam" id="TIGR00071">
    <property type="entry name" value="hisT_truA"/>
    <property type="match status" value="1"/>
</dbReference>
<dbReference type="SUPFAM" id="SSF55120">
    <property type="entry name" value="Pseudouridine synthase"/>
    <property type="match status" value="1"/>
</dbReference>
<dbReference type="Gene3D" id="3.30.70.580">
    <property type="entry name" value="Pseudouridine synthase I, catalytic domain, N-terminal subdomain"/>
    <property type="match status" value="1"/>
</dbReference>
<dbReference type="HAMAP" id="MF_00171">
    <property type="entry name" value="TruA"/>
    <property type="match status" value="1"/>
</dbReference>
<proteinExistence type="inferred from homology"/>
<dbReference type="OrthoDB" id="9811823at2"/>
<comment type="catalytic activity">
    <reaction evidence="4 7">
        <text>uridine(38/39/40) in tRNA = pseudouridine(38/39/40) in tRNA</text>
        <dbReference type="Rhea" id="RHEA:22376"/>
        <dbReference type="Rhea" id="RHEA-COMP:10085"/>
        <dbReference type="Rhea" id="RHEA-COMP:10087"/>
        <dbReference type="ChEBI" id="CHEBI:65314"/>
        <dbReference type="ChEBI" id="CHEBI:65315"/>
        <dbReference type="EC" id="5.4.99.12"/>
    </reaction>
</comment>
<dbReference type="InterPro" id="IPR020103">
    <property type="entry name" value="PsdUridine_synth_cat_dom_sf"/>
</dbReference>
<comment type="caution">
    <text evidence="4">Lacks conserved residue(s) required for the propagation of feature annotation.</text>
</comment>
<evidence type="ECO:0000256" key="1">
    <source>
        <dbReference type="ARBA" id="ARBA00009375"/>
    </source>
</evidence>
<dbReference type="EMBL" id="LN515532">
    <property type="protein sequence ID" value="CEA15934.1"/>
    <property type="molecule type" value="Genomic_DNA"/>
</dbReference>
<reference evidence="9 10" key="1">
    <citation type="submission" date="2014-08" db="EMBL/GenBank/DDBJ databases">
        <authorList>
            <person name="Wibberg D."/>
        </authorList>
    </citation>
    <scope>NUCLEOTIDE SEQUENCE [LARGE SCALE GENOMIC DNA]</scope>
    <source>
        <strain evidence="10">ING2-E5B</strain>
    </source>
</reference>
<dbReference type="Gene3D" id="3.30.70.660">
    <property type="entry name" value="Pseudouridine synthase I, catalytic domain, C-terminal subdomain"/>
    <property type="match status" value="1"/>
</dbReference>
<dbReference type="InterPro" id="IPR001406">
    <property type="entry name" value="PsdUridine_synth_TruA"/>
</dbReference>
<comment type="function">
    <text evidence="4">Formation of pseudouridine at positions 38, 39 and 40 in the anticodon stem and loop of transfer RNAs.</text>
</comment>
<dbReference type="KEGG" id="pbt:ING2E5B_1182"/>
<dbReference type="EC" id="5.4.99.12" evidence="4"/>
<comment type="subunit">
    <text evidence="4">Homodimer.</text>
</comment>
<dbReference type="PIRSF" id="PIRSF001430">
    <property type="entry name" value="tRNA_psdUrid_synth"/>
    <property type="match status" value="1"/>
</dbReference>
<dbReference type="STRING" id="1562970.ING2E5B_1182"/>
<evidence type="ECO:0000259" key="8">
    <source>
        <dbReference type="Pfam" id="PF01416"/>
    </source>
</evidence>
<evidence type="ECO:0000256" key="5">
    <source>
        <dbReference type="PIRSR" id="PIRSR001430-1"/>
    </source>
</evidence>
<dbReference type="PATRIC" id="fig|1562970.3.peg.1170"/>
<evidence type="ECO:0000256" key="7">
    <source>
        <dbReference type="RuleBase" id="RU003792"/>
    </source>
</evidence>
<dbReference type="FunFam" id="3.30.70.580:FF:000001">
    <property type="entry name" value="tRNA pseudouridine synthase A"/>
    <property type="match status" value="1"/>
</dbReference>
<evidence type="ECO:0000256" key="4">
    <source>
        <dbReference type="HAMAP-Rule" id="MF_00171"/>
    </source>
</evidence>
<dbReference type="CDD" id="cd02570">
    <property type="entry name" value="PseudoU_synth_EcTruA"/>
    <property type="match status" value="1"/>
</dbReference>
<organism evidence="9 10">
    <name type="scientific">Fermentimonas caenicola</name>
    <dbReference type="NCBI Taxonomy" id="1562970"/>
    <lineage>
        <taxon>Bacteria</taxon>
        <taxon>Pseudomonadati</taxon>
        <taxon>Bacteroidota</taxon>
        <taxon>Bacteroidia</taxon>
        <taxon>Bacteroidales</taxon>
        <taxon>Dysgonomonadaceae</taxon>
        <taxon>Fermentimonas</taxon>
    </lineage>
</organism>
<comment type="similarity">
    <text evidence="1 4 7">Belongs to the tRNA pseudouridine synthase TruA family.</text>
</comment>
<dbReference type="HOGENOM" id="CLU_014673_0_1_10"/>
<dbReference type="AlphaFoldDB" id="A0A098BZ43"/>
<evidence type="ECO:0000256" key="6">
    <source>
        <dbReference type="PIRSR" id="PIRSR001430-2"/>
    </source>
</evidence>
<dbReference type="Pfam" id="PF01416">
    <property type="entry name" value="PseudoU_synth_1"/>
    <property type="match status" value="2"/>
</dbReference>
<dbReference type="InterPro" id="IPR020095">
    <property type="entry name" value="PsdUridine_synth_TruA_C"/>
</dbReference>
<keyword evidence="2 4" id="KW-0819">tRNA processing</keyword>
<feature type="active site" description="Nucleophile" evidence="4 5">
    <location>
        <position position="52"/>
    </location>
</feature>
<evidence type="ECO:0000313" key="10">
    <source>
        <dbReference type="Proteomes" id="UP000032417"/>
    </source>
</evidence>
<dbReference type="InterPro" id="IPR020094">
    <property type="entry name" value="TruA/RsuA/RluB/E/F_N"/>
</dbReference>
<dbReference type="PANTHER" id="PTHR11142">
    <property type="entry name" value="PSEUDOURIDYLATE SYNTHASE"/>
    <property type="match status" value="1"/>
</dbReference>
<protein>
    <recommendedName>
        <fullName evidence="4">tRNA pseudouridine synthase A</fullName>
        <ecNumber evidence="4">5.4.99.12</ecNumber>
    </recommendedName>
    <alternativeName>
        <fullName evidence="4">tRNA pseudouridine(38-40) synthase</fullName>
    </alternativeName>
    <alternativeName>
        <fullName evidence="4">tRNA pseudouridylate synthase I</fullName>
    </alternativeName>
    <alternativeName>
        <fullName evidence="4">tRNA-uridine isomerase I</fullName>
    </alternativeName>
</protein>
<keyword evidence="3 4" id="KW-0413">Isomerase</keyword>
<evidence type="ECO:0000256" key="2">
    <source>
        <dbReference type="ARBA" id="ARBA00022694"/>
    </source>
</evidence>
<dbReference type="GO" id="GO:0031119">
    <property type="term" value="P:tRNA pseudouridine synthesis"/>
    <property type="evidence" value="ECO:0007669"/>
    <property type="project" value="UniProtKB-UniRule"/>
</dbReference>
<feature type="binding site" evidence="4 6">
    <location>
        <position position="111"/>
    </location>
    <ligand>
        <name>substrate</name>
    </ligand>
</feature>
<evidence type="ECO:0000313" key="9">
    <source>
        <dbReference type="EMBL" id="CEA15934.1"/>
    </source>
</evidence>
<accession>A0A098BZ43</accession>
<dbReference type="GO" id="GO:0003723">
    <property type="term" value="F:RNA binding"/>
    <property type="evidence" value="ECO:0007669"/>
    <property type="project" value="InterPro"/>
</dbReference>
<dbReference type="InterPro" id="IPR020097">
    <property type="entry name" value="PsdUridine_synth_TruA_a/b_dom"/>
</dbReference>
<dbReference type="Proteomes" id="UP000032417">
    <property type="component" value="Chromosome 1"/>
</dbReference>